<keyword evidence="1" id="KW-0472">Membrane</keyword>
<evidence type="ECO:0000256" key="1">
    <source>
        <dbReference type="SAM" id="Phobius"/>
    </source>
</evidence>
<dbReference type="NCBIfam" id="TIGR02532">
    <property type="entry name" value="IV_pilin_GFxxxE"/>
    <property type="match status" value="1"/>
</dbReference>
<dbReference type="RefSeq" id="WP_026635184.1">
    <property type="nucleotide sequence ID" value="NZ_FONH01000004.1"/>
</dbReference>
<dbReference type="GO" id="GO:0043683">
    <property type="term" value="P:type IV pilus assembly"/>
    <property type="evidence" value="ECO:0007669"/>
    <property type="project" value="InterPro"/>
</dbReference>
<evidence type="ECO:0000313" key="3">
    <source>
        <dbReference type="Proteomes" id="UP000199477"/>
    </source>
</evidence>
<dbReference type="Pfam" id="PF07963">
    <property type="entry name" value="N_methyl"/>
    <property type="match status" value="1"/>
</dbReference>
<organism evidence="2 3">
    <name type="scientific">Dyella marensis</name>
    <dbReference type="NCBI Taxonomy" id="500610"/>
    <lineage>
        <taxon>Bacteria</taxon>
        <taxon>Pseudomonadati</taxon>
        <taxon>Pseudomonadota</taxon>
        <taxon>Gammaproteobacteria</taxon>
        <taxon>Lysobacterales</taxon>
        <taxon>Rhodanobacteraceae</taxon>
        <taxon>Dyella</taxon>
    </lineage>
</organism>
<keyword evidence="3" id="KW-1185">Reference proteome</keyword>
<dbReference type="Proteomes" id="UP000199477">
    <property type="component" value="Unassembled WGS sequence"/>
</dbReference>
<dbReference type="InterPro" id="IPR012902">
    <property type="entry name" value="N_methyl_site"/>
</dbReference>
<feature type="transmembrane region" description="Helical" evidence="1">
    <location>
        <begin position="20"/>
        <end position="41"/>
    </location>
</feature>
<proteinExistence type="predicted"/>
<gene>
    <name evidence="2" type="ORF">SAMN02799615_01600</name>
</gene>
<protein>
    <submittedName>
        <fullName evidence="2">Type IV pilus assembly protein PilW</fullName>
    </submittedName>
</protein>
<dbReference type="Pfam" id="PF16074">
    <property type="entry name" value="PilW"/>
    <property type="match status" value="1"/>
</dbReference>
<dbReference type="PROSITE" id="PS00409">
    <property type="entry name" value="PROKAR_NTER_METHYL"/>
    <property type="match status" value="1"/>
</dbReference>
<reference evidence="3" key="1">
    <citation type="submission" date="2016-10" db="EMBL/GenBank/DDBJ databases">
        <authorList>
            <person name="Varghese N."/>
            <person name="Submissions S."/>
        </authorList>
    </citation>
    <scope>NUCLEOTIDE SEQUENCE [LARGE SCALE GENOMIC DNA]</scope>
    <source>
        <strain evidence="3">UNC178MFTsu3.1</strain>
    </source>
</reference>
<accession>A0A1I2D7X2</accession>
<keyword evidence="1" id="KW-1133">Transmembrane helix</keyword>
<dbReference type="SUPFAM" id="SSF54523">
    <property type="entry name" value="Pili subunits"/>
    <property type="match status" value="1"/>
</dbReference>
<evidence type="ECO:0000313" key="2">
    <source>
        <dbReference type="EMBL" id="SFE76615.1"/>
    </source>
</evidence>
<dbReference type="STRING" id="500610.SAMN02799615_01600"/>
<dbReference type="EMBL" id="FONH01000004">
    <property type="protein sequence ID" value="SFE76615.1"/>
    <property type="molecule type" value="Genomic_DNA"/>
</dbReference>
<name>A0A1I2D7X2_9GAMM</name>
<dbReference type="InterPro" id="IPR045584">
    <property type="entry name" value="Pilin-like"/>
</dbReference>
<sequence>MTTSAHPTLAGRAVQAGLTLVELMVAMALGLIVAGGVVAIFNSTSSSNRAQTQLARLQEEGRFAVTRLKQDLSMANGQYCTNSGGVAKPAAASQLYLDGLRAPVVYAKNVTTAIGDITTAFGATSGTNTYPAQPTAQYSMPSYMFMRGYDCGLTSTTCKPIDPNSVLNVATGVPAMAKTVGSRVIGTDVITVRYVNADRGWAIGAGGTSIATAASSGSAIASITIAQATSSEPPPADFASGDMAMLADCSNAQVFAVTKSGAATLTPTSANNFAAPAPQQPLSAPKLFDFNRDFQTVTYWLKVVDNGNGQTTGALMRRVNGGPFKADGTTANPGGTEDELVRGVERLDFRYGIQDVDGKVRYVTADVVDAATGITCPPGEVNKITTAGCLWRAVSSVEINMVIDGQIPLYTLTANDLAYTYGIDGKTTPAAPSAHGIKPSDQGFVDPMLRREFTAVVAVRNFNP</sequence>
<dbReference type="AlphaFoldDB" id="A0A1I2D7X2"/>
<keyword evidence="1" id="KW-0812">Transmembrane</keyword>
<dbReference type="InterPro" id="IPR032092">
    <property type="entry name" value="PilW"/>
</dbReference>